<dbReference type="GO" id="GO:0000027">
    <property type="term" value="P:ribosomal large subunit assembly"/>
    <property type="evidence" value="ECO:0007669"/>
    <property type="project" value="TreeGrafter"/>
</dbReference>
<dbReference type="FunFam" id="3.40.50.300:FF:000142">
    <property type="entry name" value="Midasin"/>
    <property type="match status" value="1"/>
</dbReference>
<evidence type="ECO:0000256" key="2">
    <source>
        <dbReference type="ARBA" id="ARBA00004642"/>
    </source>
</evidence>
<feature type="domain" description="AAA+ ATPase" evidence="10">
    <location>
        <begin position="1107"/>
        <end position="1256"/>
    </location>
</feature>
<evidence type="ECO:0000256" key="1">
    <source>
        <dbReference type="ARBA" id="ARBA00004604"/>
    </source>
</evidence>
<dbReference type="PhylomeDB" id="B4QC43"/>
<feature type="domain" description="AAA+ ATPase" evidence="10">
    <location>
        <begin position="311"/>
        <end position="516"/>
    </location>
</feature>
<dbReference type="GO" id="GO:0016887">
    <property type="term" value="F:ATP hydrolysis activity"/>
    <property type="evidence" value="ECO:0007669"/>
    <property type="project" value="InterPro"/>
</dbReference>
<proteinExistence type="inferred from homology"/>
<dbReference type="OrthoDB" id="422220at2759"/>
<dbReference type="HOGENOM" id="CLU_005782_0_0_1"/>
<keyword evidence="5" id="KW-0547">Nucleotide-binding</keyword>
<accession>B4QC43</accession>
<dbReference type="FunFam" id="3.40.50.300:FF:000582">
    <property type="entry name" value="Midasin"/>
    <property type="match status" value="1"/>
</dbReference>
<dbReference type="GO" id="GO:0000055">
    <property type="term" value="P:ribosomal large subunit export from nucleus"/>
    <property type="evidence" value="ECO:0007669"/>
    <property type="project" value="TreeGrafter"/>
</dbReference>
<dbReference type="PANTHER" id="PTHR48103">
    <property type="entry name" value="MIDASIN-RELATED"/>
    <property type="match status" value="1"/>
</dbReference>
<dbReference type="InterPro" id="IPR041190">
    <property type="entry name" value="Midasin_AAA_lid_5"/>
</dbReference>
<evidence type="ECO:0000256" key="5">
    <source>
        <dbReference type="ARBA" id="ARBA00022741"/>
    </source>
</evidence>
<dbReference type="SMART" id="SM00382">
    <property type="entry name" value="AAA"/>
    <property type="match status" value="3"/>
</dbReference>
<evidence type="ECO:0000313" key="12">
    <source>
        <dbReference type="Proteomes" id="UP000000304"/>
    </source>
</evidence>
<dbReference type="InterPro" id="IPR003593">
    <property type="entry name" value="AAA+_ATPase"/>
</dbReference>
<name>B4QC43_DROSI</name>
<dbReference type="Gene3D" id="3.40.50.300">
    <property type="entry name" value="P-loop containing nucleotide triphosphate hydrolases"/>
    <property type="match status" value="3"/>
</dbReference>
<evidence type="ECO:0000259" key="10">
    <source>
        <dbReference type="SMART" id="SM00382"/>
    </source>
</evidence>
<feature type="domain" description="AAA+ ATPase" evidence="10">
    <location>
        <begin position="707"/>
        <end position="945"/>
    </location>
</feature>
<evidence type="ECO:0000256" key="9">
    <source>
        <dbReference type="SAM" id="MobiDB-lite"/>
    </source>
</evidence>
<evidence type="ECO:0000256" key="4">
    <source>
        <dbReference type="ARBA" id="ARBA00017143"/>
    </source>
</evidence>
<dbReference type="Pfam" id="PF07728">
    <property type="entry name" value="AAA_5"/>
    <property type="match status" value="4"/>
</dbReference>
<evidence type="ECO:0000256" key="6">
    <source>
        <dbReference type="ARBA" id="ARBA00022840"/>
    </source>
</evidence>
<dbReference type="CDD" id="cd00009">
    <property type="entry name" value="AAA"/>
    <property type="match status" value="1"/>
</dbReference>
<keyword evidence="12" id="KW-1185">Reference proteome</keyword>
<dbReference type="STRING" id="7240.B4QC43"/>
<feature type="compositionally biased region" description="Polar residues" evidence="9">
    <location>
        <begin position="128"/>
        <end position="137"/>
    </location>
</feature>
<dbReference type="Pfam" id="PF17865">
    <property type="entry name" value="AAA_lid_5"/>
    <property type="match status" value="1"/>
</dbReference>
<organism evidence="11 12">
    <name type="scientific">Drosophila simulans</name>
    <name type="common">Fruit fly</name>
    <dbReference type="NCBI Taxonomy" id="7240"/>
    <lineage>
        <taxon>Eukaryota</taxon>
        <taxon>Metazoa</taxon>
        <taxon>Ecdysozoa</taxon>
        <taxon>Arthropoda</taxon>
        <taxon>Hexapoda</taxon>
        <taxon>Insecta</taxon>
        <taxon>Pterygota</taxon>
        <taxon>Neoptera</taxon>
        <taxon>Endopterygota</taxon>
        <taxon>Diptera</taxon>
        <taxon>Brachycera</taxon>
        <taxon>Muscomorpha</taxon>
        <taxon>Ephydroidea</taxon>
        <taxon>Drosophilidae</taxon>
        <taxon>Drosophila</taxon>
        <taxon>Sophophora</taxon>
    </lineage>
</organism>
<comment type="similarity">
    <text evidence="3">Belongs to the midasin family.</text>
</comment>
<dbReference type="PANTHER" id="PTHR48103:SF2">
    <property type="entry name" value="MIDASIN"/>
    <property type="match status" value="1"/>
</dbReference>
<dbReference type="InterPro" id="IPR027417">
    <property type="entry name" value="P-loop_NTPase"/>
</dbReference>
<feature type="region of interest" description="Disordered" evidence="9">
    <location>
        <begin position="124"/>
        <end position="143"/>
    </location>
</feature>
<reference evidence="11 12" key="1">
    <citation type="journal article" date="2007" name="Nature">
        <title>Evolution of genes and genomes on the Drosophila phylogeny.</title>
        <authorList>
            <consortium name="Drosophila 12 Genomes Consortium"/>
            <person name="Clark A.G."/>
            <person name="Eisen M.B."/>
            <person name="Smith D.R."/>
            <person name="Bergman C.M."/>
            <person name="Oliver B."/>
            <person name="Markow T.A."/>
            <person name="Kaufman T.C."/>
            <person name="Kellis M."/>
            <person name="Gelbart W."/>
            <person name="Iyer V.N."/>
            <person name="Pollard D.A."/>
            <person name="Sackton T.B."/>
            <person name="Larracuente A.M."/>
            <person name="Singh N.D."/>
            <person name="Abad J.P."/>
            <person name="Abt D.N."/>
            <person name="Adryan B."/>
            <person name="Aguade M."/>
            <person name="Akashi H."/>
            <person name="Anderson W.W."/>
            <person name="Aquadro C.F."/>
            <person name="Ardell D.H."/>
            <person name="Arguello R."/>
            <person name="Artieri C.G."/>
            <person name="Barbash D.A."/>
            <person name="Barker D."/>
            <person name="Barsanti P."/>
            <person name="Batterham P."/>
            <person name="Batzoglou S."/>
            <person name="Begun D."/>
            <person name="Bhutkar A."/>
            <person name="Blanco E."/>
            <person name="Bosak S.A."/>
            <person name="Bradley R.K."/>
            <person name="Brand A.D."/>
            <person name="Brent M.R."/>
            <person name="Brooks A.N."/>
            <person name="Brown R.H."/>
            <person name="Butlin R.K."/>
            <person name="Caggese C."/>
            <person name="Calvi B.R."/>
            <person name="Bernardo de Carvalho A."/>
            <person name="Caspi A."/>
            <person name="Castrezana S."/>
            <person name="Celniker S.E."/>
            <person name="Chang J.L."/>
            <person name="Chapple C."/>
            <person name="Chatterji S."/>
            <person name="Chinwalla A."/>
            <person name="Civetta A."/>
            <person name="Clifton S.W."/>
            <person name="Comeron J.M."/>
            <person name="Costello J.C."/>
            <person name="Coyne J.A."/>
            <person name="Daub J."/>
            <person name="David R.G."/>
            <person name="Delcher A.L."/>
            <person name="Delehaunty K."/>
            <person name="Do C.B."/>
            <person name="Ebling H."/>
            <person name="Edwards K."/>
            <person name="Eickbush T."/>
            <person name="Evans J.D."/>
            <person name="Filipski A."/>
            <person name="Findeiss S."/>
            <person name="Freyhult E."/>
            <person name="Fulton L."/>
            <person name="Fulton R."/>
            <person name="Garcia A.C."/>
            <person name="Gardiner A."/>
            <person name="Garfield D.A."/>
            <person name="Garvin B.E."/>
            <person name="Gibson G."/>
            <person name="Gilbert D."/>
            <person name="Gnerre S."/>
            <person name="Godfrey J."/>
            <person name="Good R."/>
            <person name="Gotea V."/>
            <person name="Gravely B."/>
            <person name="Greenberg A.J."/>
            <person name="Griffiths-Jones S."/>
            <person name="Gross S."/>
            <person name="Guigo R."/>
            <person name="Gustafson E.A."/>
            <person name="Haerty W."/>
            <person name="Hahn M.W."/>
            <person name="Halligan D.L."/>
            <person name="Halpern A.L."/>
            <person name="Halter G.M."/>
            <person name="Han M.V."/>
            <person name="Heger A."/>
            <person name="Hillier L."/>
            <person name="Hinrichs A.S."/>
            <person name="Holmes I."/>
            <person name="Hoskins R.A."/>
            <person name="Hubisz M.J."/>
            <person name="Hultmark D."/>
            <person name="Huntley M.A."/>
            <person name="Jaffe D.B."/>
            <person name="Jagadeeshan S."/>
            <person name="Jeck W.R."/>
            <person name="Johnson J."/>
            <person name="Jones C.D."/>
            <person name="Jordan W.C."/>
            <person name="Karpen G.H."/>
            <person name="Kataoka E."/>
            <person name="Keightley P.D."/>
            <person name="Kheradpour P."/>
            <person name="Kirkness E.F."/>
            <person name="Koerich L.B."/>
            <person name="Kristiansen K."/>
            <person name="Kudrna D."/>
            <person name="Kulathinal R.J."/>
            <person name="Kumar S."/>
            <person name="Kwok R."/>
            <person name="Lander E."/>
            <person name="Langley C.H."/>
            <person name="Lapoint R."/>
            <person name="Lazzaro B.P."/>
            <person name="Lee S.J."/>
            <person name="Levesque L."/>
            <person name="Li R."/>
            <person name="Lin C.F."/>
            <person name="Lin M.F."/>
            <person name="Lindblad-Toh K."/>
            <person name="Llopart A."/>
            <person name="Long M."/>
            <person name="Low L."/>
            <person name="Lozovsky E."/>
            <person name="Lu J."/>
            <person name="Luo M."/>
            <person name="Machado C.A."/>
            <person name="Makalowski W."/>
            <person name="Marzo M."/>
            <person name="Matsuda M."/>
            <person name="Matzkin L."/>
            <person name="McAllister B."/>
            <person name="McBride C.S."/>
            <person name="McKernan B."/>
            <person name="McKernan K."/>
            <person name="Mendez-Lago M."/>
            <person name="Minx P."/>
            <person name="Mollenhauer M.U."/>
            <person name="Montooth K."/>
            <person name="Mount S.M."/>
            <person name="Mu X."/>
            <person name="Myers E."/>
            <person name="Negre B."/>
            <person name="Newfeld S."/>
            <person name="Nielsen R."/>
            <person name="Noor M.A."/>
            <person name="O'Grady P."/>
            <person name="Pachter L."/>
            <person name="Papaceit M."/>
            <person name="Parisi M.J."/>
            <person name="Parisi M."/>
            <person name="Parts L."/>
            <person name="Pedersen J.S."/>
            <person name="Pesole G."/>
            <person name="Phillippy A.M."/>
            <person name="Ponting C.P."/>
            <person name="Pop M."/>
            <person name="Porcelli D."/>
            <person name="Powell J.R."/>
            <person name="Prohaska S."/>
            <person name="Pruitt K."/>
            <person name="Puig M."/>
            <person name="Quesneville H."/>
            <person name="Ram K.R."/>
            <person name="Rand D."/>
            <person name="Rasmussen M.D."/>
            <person name="Reed L.K."/>
            <person name="Reenan R."/>
            <person name="Reily A."/>
            <person name="Remington K.A."/>
            <person name="Rieger T.T."/>
            <person name="Ritchie M.G."/>
            <person name="Robin C."/>
            <person name="Rogers Y.H."/>
            <person name="Rohde C."/>
            <person name="Rozas J."/>
            <person name="Rubenfield M.J."/>
            <person name="Ruiz A."/>
            <person name="Russo S."/>
            <person name="Salzberg S.L."/>
            <person name="Sanchez-Gracia A."/>
            <person name="Saranga D.J."/>
            <person name="Sato H."/>
            <person name="Schaeffer S.W."/>
            <person name="Schatz M.C."/>
            <person name="Schlenke T."/>
            <person name="Schwartz R."/>
            <person name="Segarra C."/>
            <person name="Singh R.S."/>
            <person name="Sirot L."/>
            <person name="Sirota M."/>
            <person name="Sisneros N.B."/>
            <person name="Smith C.D."/>
            <person name="Smith T.F."/>
            <person name="Spieth J."/>
            <person name="Stage D.E."/>
            <person name="Stark A."/>
            <person name="Stephan W."/>
            <person name="Strausberg R.L."/>
            <person name="Strempel S."/>
            <person name="Sturgill D."/>
            <person name="Sutton G."/>
            <person name="Sutton G.G."/>
            <person name="Tao W."/>
            <person name="Teichmann S."/>
            <person name="Tobari Y.N."/>
            <person name="Tomimura Y."/>
            <person name="Tsolas J.M."/>
            <person name="Valente V.L."/>
            <person name="Venter E."/>
            <person name="Venter J.C."/>
            <person name="Vicario S."/>
            <person name="Vieira F.G."/>
            <person name="Vilella A.J."/>
            <person name="Villasante A."/>
            <person name="Walenz B."/>
            <person name="Wang J."/>
            <person name="Wasserman M."/>
            <person name="Watts T."/>
            <person name="Wilson D."/>
            <person name="Wilson R.K."/>
            <person name="Wing R.A."/>
            <person name="Wolfner M.F."/>
            <person name="Wong A."/>
            <person name="Wong G.K."/>
            <person name="Wu C.I."/>
            <person name="Wu G."/>
            <person name="Yamamoto D."/>
            <person name="Yang H.P."/>
            <person name="Yang S.P."/>
            <person name="Yorke J.A."/>
            <person name="Yoshida K."/>
            <person name="Zdobnov E."/>
            <person name="Zhang P."/>
            <person name="Zhang Y."/>
            <person name="Zimin A.V."/>
            <person name="Baldwin J."/>
            <person name="Abdouelleil A."/>
            <person name="Abdulkadir J."/>
            <person name="Abebe A."/>
            <person name="Abera B."/>
            <person name="Abreu J."/>
            <person name="Acer S.C."/>
            <person name="Aftuck L."/>
            <person name="Alexander A."/>
            <person name="An P."/>
            <person name="Anderson E."/>
            <person name="Anderson S."/>
            <person name="Arachi H."/>
            <person name="Azer M."/>
            <person name="Bachantsang P."/>
            <person name="Barry A."/>
            <person name="Bayul T."/>
            <person name="Berlin A."/>
            <person name="Bessette D."/>
            <person name="Bloom T."/>
            <person name="Blye J."/>
            <person name="Boguslavskiy L."/>
            <person name="Bonnet C."/>
            <person name="Boukhgalter B."/>
            <person name="Bourzgui I."/>
            <person name="Brown A."/>
            <person name="Cahill P."/>
            <person name="Channer S."/>
            <person name="Cheshatsang Y."/>
            <person name="Chuda L."/>
            <person name="Citroen M."/>
            <person name="Collymore A."/>
            <person name="Cooke P."/>
            <person name="Costello M."/>
            <person name="D'Aco K."/>
            <person name="Daza R."/>
            <person name="De Haan G."/>
            <person name="DeGray S."/>
            <person name="DeMaso C."/>
            <person name="Dhargay N."/>
            <person name="Dooley K."/>
            <person name="Dooley E."/>
            <person name="Doricent M."/>
            <person name="Dorje P."/>
            <person name="Dorjee K."/>
            <person name="Dupes A."/>
            <person name="Elong R."/>
            <person name="Falk J."/>
            <person name="Farina A."/>
            <person name="Faro S."/>
            <person name="Ferguson D."/>
            <person name="Fisher S."/>
            <person name="Foley C.D."/>
            <person name="Franke A."/>
            <person name="Friedrich D."/>
            <person name="Gadbois L."/>
            <person name="Gearin G."/>
            <person name="Gearin C.R."/>
            <person name="Giannoukos G."/>
            <person name="Goode T."/>
            <person name="Graham J."/>
            <person name="Grandbois E."/>
            <person name="Grewal S."/>
            <person name="Gyaltsen K."/>
            <person name="Hafez N."/>
            <person name="Hagos B."/>
            <person name="Hall J."/>
            <person name="Henson C."/>
            <person name="Hollinger A."/>
            <person name="Honan T."/>
            <person name="Huard M.D."/>
            <person name="Hughes L."/>
            <person name="Hurhula B."/>
            <person name="Husby M.E."/>
            <person name="Kamat A."/>
            <person name="Kanga B."/>
            <person name="Kashin S."/>
            <person name="Khazanovich D."/>
            <person name="Kisner P."/>
            <person name="Lance K."/>
            <person name="Lara M."/>
            <person name="Lee W."/>
            <person name="Lennon N."/>
            <person name="Letendre F."/>
            <person name="LeVine R."/>
            <person name="Lipovsky A."/>
            <person name="Liu X."/>
            <person name="Liu J."/>
            <person name="Liu S."/>
            <person name="Lokyitsang T."/>
            <person name="Lokyitsang Y."/>
            <person name="Lubonja R."/>
            <person name="Lui A."/>
            <person name="MacDonald P."/>
            <person name="Magnisalis V."/>
            <person name="Maru K."/>
            <person name="Matthews C."/>
            <person name="McCusker W."/>
            <person name="McDonough S."/>
            <person name="Mehta T."/>
            <person name="Meldrim J."/>
            <person name="Meneus L."/>
            <person name="Mihai O."/>
            <person name="Mihalev A."/>
            <person name="Mihova T."/>
            <person name="Mittelman R."/>
            <person name="Mlenga V."/>
            <person name="Montmayeur A."/>
            <person name="Mulrain L."/>
            <person name="Navidi A."/>
            <person name="Naylor J."/>
            <person name="Negash T."/>
            <person name="Nguyen T."/>
            <person name="Nguyen N."/>
            <person name="Nicol R."/>
            <person name="Norbu C."/>
            <person name="Norbu N."/>
            <person name="Novod N."/>
            <person name="O'Neill B."/>
            <person name="Osman S."/>
            <person name="Markiewicz E."/>
            <person name="Oyono O.L."/>
            <person name="Patti C."/>
            <person name="Phunkhang P."/>
            <person name="Pierre F."/>
            <person name="Priest M."/>
            <person name="Raghuraman S."/>
            <person name="Rege F."/>
            <person name="Reyes R."/>
            <person name="Rise C."/>
            <person name="Rogov P."/>
            <person name="Ross K."/>
            <person name="Ryan E."/>
            <person name="Settipalli S."/>
            <person name="Shea T."/>
            <person name="Sherpa N."/>
            <person name="Shi L."/>
            <person name="Shih D."/>
            <person name="Sparrow T."/>
            <person name="Spaulding J."/>
            <person name="Stalker J."/>
            <person name="Stange-Thomann N."/>
            <person name="Stavropoulos S."/>
            <person name="Stone C."/>
            <person name="Strader C."/>
            <person name="Tesfaye S."/>
            <person name="Thomson T."/>
            <person name="Thoulutsang Y."/>
            <person name="Thoulutsang D."/>
            <person name="Topham K."/>
            <person name="Topping I."/>
            <person name="Tsamla T."/>
            <person name="Vassiliev H."/>
            <person name="Vo A."/>
            <person name="Wangchuk T."/>
            <person name="Wangdi T."/>
            <person name="Weiand M."/>
            <person name="Wilkinson J."/>
            <person name="Wilson A."/>
            <person name="Yadav S."/>
            <person name="Young G."/>
            <person name="Yu Q."/>
            <person name="Zembek L."/>
            <person name="Zhong D."/>
            <person name="Zimmer A."/>
            <person name="Zwirko Z."/>
            <person name="Jaffe D.B."/>
            <person name="Alvarez P."/>
            <person name="Brockman W."/>
            <person name="Butler J."/>
            <person name="Chin C."/>
            <person name="Gnerre S."/>
            <person name="Grabherr M."/>
            <person name="Kleber M."/>
            <person name="Mauceli E."/>
            <person name="MacCallum I."/>
        </authorList>
    </citation>
    <scope>NUCLEOTIDE SEQUENCE [LARGE SCALE GENOMIC DNA]</scope>
    <source>
        <strain evidence="12">white501</strain>
    </source>
</reference>
<evidence type="ECO:0000313" key="11">
    <source>
        <dbReference type="EMBL" id="EDX06674.1"/>
    </source>
</evidence>
<dbReference type="Proteomes" id="UP000000304">
    <property type="component" value="Chromosome 2R"/>
</dbReference>
<dbReference type="InterPro" id="IPR011704">
    <property type="entry name" value="ATPase_dyneun-rel_AAA"/>
</dbReference>
<dbReference type="OMA" id="HITEGHH"/>
<protein>
    <recommendedName>
        <fullName evidence="4">Midasin</fullName>
    </recommendedName>
</protein>
<dbReference type="InterPro" id="IPR040848">
    <property type="entry name" value="AAA_lid_7"/>
</dbReference>
<sequence>MEVNVSKLRLGAQRLLELTANESEDNVFSQSLQKFIKKQKYVPQDVERLFRSLSEQLPLPAYTVPIAASFEEQLLLLLSMALRWDSASQRFHTYQLECVALSKLMNFSLDAQRFAKSYFHDKPAPFEKQQSNGSLPSKKSKNGNHADNLEDLELIKCCFQLLKSDTPYFRELWDWSSFIATYTHNSSSPKTQLYCNYIVAMLTNMSAPQLNSLNEKISTKTRLEFDQEREQAWNTARNNLCSYTPDASDQLLNLHLQGINQSVTNIEGVLLPTFNKENLEFYASTDGCYDRIVKVDSTVVNLRSIALGVAAAKPICLSGPVGCGKTTLIEYLARKTGRICPKPNEIESREKALKKAEEEEQLLTPKKKAKTTGSKRKLEELPLEELLDLGETTKKSGFLRIQLGDQTDSKMLLGQYRCTDVPGEFVWLPGVLTQAVMHGYWLLLEDLDAATQDTYTILSSLLERQCLSVPGFRDSVKIEPGFQLFVTVRTNKSASNSSQKSLYSLLDKYLYTINILPLSRNELCKMVSINYPKLSTVANRIVDVFLTFSSGNHTSADNLRQQESGDKADNTEQYVALPFEQVPLTSSPNSGRLVSTRDLSKEKVTLITSIGAKLGIIRSRCEHFANEYKPDVEFGLEHIKIGRASLLAKSDLNNSENEDISEQDLKRQKLSQQTRRAIGKVSNKRTTFSFTRLASCILERIAVCVTHSEPVLLVGETGVGKTFSVQCLAERTEHKLVVVNMNNQSDVSDLVGGFKPVELNYVLAPLRNELEYLLCDTFNQEKNLQFLRLFATHYNSGRHAVIIRTMINICLQVAKNPELKANKLLPRWQTLREKLQKLQMQLDKSINISFAFIPGSLVNCISNGDWVLLDEINLASAETLECLSTILEPEGSVVLLERGDFTPVKRHPDFRIFACMNPNTDIGKKDLPVGIRNRFTEFFVDELTTDADLSLLVSDYLANTGIQRKSVHSIVQLYKSLRKLSELQLNDGLGNRPVYSLRTLCRSLRICARNLCGSIERNLYESFCLSFLTQLDPDSHHVVLLLIQNALLSNVKAILSKQLPQLGENYLDFEGYWIQPGNLEPQPCTHYILTESVKKNLKDLARIISIGKLPILLQGPTSAGKTSLIDYVARRSGNRCLRINNHEHTDLQEYIGTYAADLDGKLTFREGVLVQAMRHGFWIILDELNLASTDILEALNRVLDDNRELYIAETQTLVKAHPNFMLFATQNPPGLYGGRKTLSRAFKNRFIELHFADIPRGELETILEKRCFIPPTYARKMVQCMTQLQQHRKNTSKQVFTLRDLFRWGNRYTHADKSLHDDNRYDWTSISLRKATWYYPQKSVHRRNTS</sequence>
<evidence type="ECO:0000256" key="3">
    <source>
        <dbReference type="ARBA" id="ARBA00007188"/>
    </source>
</evidence>
<keyword evidence="8" id="KW-0539">Nucleus</keyword>
<dbReference type="EMBL" id="CM000362">
    <property type="protein sequence ID" value="EDX06674.1"/>
    <property type="molecule type" value="Genomic_DNA"/>
</dbReference>
<dbReference type="GO" id="GO:0005524">
    <property type="term" value="F:ATP binding"/>
    <property type="evidence" value="ECO:0007669"/>
    <property type="project" value="UniProtKB-KW"/>
</dbReference>
<dbReference type="GO" id="GO:0005730">
    <property type="term" value="C:nucleolus"/>
    <property type="evidence" value="ECO:0007669"/>
    <property type="project" value="UniProtKB-SubCell"/>
</dbReference>
<dbReference type="GO" id="GO:0030687">
    <property type="term" value="C:preribosome, large subunit precursor"/>
    <property type="evidence" value="ECO:0007669"/>
    <property type="project" value="TreeGrafter"/>
</dbReference>
<evidence type="ECO:0000256" key="7">
    <source>
        <dbReference type="ARBA" id="ARBA00023186"/>
    </source>
</evidence>
<keyword evidence="7" id="KW-0143">Chaperone</keyword>
<dbReference type="SUPFAM" id="SSF52540">
    <property type="entry name" value="P-loop containing nucleoside triphosphate hydrolases"/>
    <property type="match status" value="3"/>
</dbReference>
<gene>
    <name evidence="11" type="primary">Dsim\GD25878</name>
    <name evidence="11" type="ORF">Dsim_GD25878</name>
</gene>
<evidence type="ECO:0000256" key="8">
    <source>
        <dbReference type="ARBA" id="ARBA00023242"/>
    </source>
</evidence>
<dbReference type="GO" id="GO:0005654">
    <property type="term" value="C:nucleoplasm"/>
    <property type="evidence" value="ECO:0007669"/>
    <property type="project" value="UniProtKB-SubCell"/>
</dbReference>
<dbReference type="Pfam" id="PF17867">
    <property type="entry name" value="AAA_lid_7"/>
    <property type="match status" value="1"/>
</dbReference>
<comment type="subcellular location">
    <subcellularLocation>
        <location evidence="1">Nucleus</location>
        <location evidence="1">Nucleolus</location>
    </subcellularLocation>
    <subcellularLocation>
        <location evidence="2">Nucleus</location>
        <location evidence="2">Nucleoplasm</location>
    </subcellularLocation>
</comment>
<keyword evidence="6" id="KW-0067">ATP-binding</keyword>